<accession>A0A5N6RBY5</accession>
<dbReference type="Proteomes" id="UP000327013">
    <property type="component" value="Chromosome 6"/>
</dbReference>
<dbReference type="EMBL" id="CM017326">
    <property type="protein sequence ID" value="KAE8076555.1"/>
    <property type="molecule type" value="Genomic_DNA"/>
</dbReference>
<protein>
    <submittedName>
        <fullName evidence="1">Uncharacterized protein</fullName>
    </submittedName>
</protein>
<keyword evidence="2" id="KW-1185">Reference proteome</keyword>
<name>A0A5N6RBY5_9ROSI</name>
<reference evidence="1 2" key="1">
    <citation type="submission" date="2019-06" db="EMBL/GenBank/DDBJ databases">
        <title>A chromosomal-level reference genome of Carpinus fangiana (Coryloideae, Betulaceae).</title>
        <authorList>
            <person name="Yang X."/>
            <person name="Wang Z."/>
            <person name="Zhang L."/>
            <person name="Hao G."/>
            <person name="Liu J."/>
            <person name="Yang Y."/>
        </authorList>
    </citation>
    <scope>NUCLEOTIDE SEQUENCE [LARGE SCALE GENOMIC DNA]</scope>
    <source>
        <strain evidence="1">Cfa_2016G</strain>
        <tissue evidence="1">Leaf</tissue>
    </source>
</reference>
<organism evidence="1 2">
    <name type="scientific">Carpinus fangiana</name>
    <dbReference type="NCBI Taxonomy" id="176857"/>
    <lineage>
        <taxon>Eukaryota</taxon>
        <taxon>Viridiplantae</taxon>
        <taxon>Streptophyta</taxon>
        <taxon>Embryophyta</taxon>
        <taxon>Tracheophyta</taxon>
        <taxon>Spermatophyta</taxon>
        <taxon>Magnoliopsida</taxon>
        <taxon>eudicotyledons</taxon>
        <taxon>Gunneridae</taxon>
        <taxon>Pentapetalae</taxon>
        <taxon>rosids</taxon>
        <taxon>fabids</taxon>
        <taxon>Fagales</taxon>
        <taxon>Betulaceae</taxon>
        <taxon>Carpinus</taxon>
    </lineage>
</organism>
<evidence type="ECO:0000313" key="1">
    <source>
        <dbReference type="EMBL" id="KAE8076555.1"/>
    </source>
</evidence>
<gene>
    <name evidence="1" type="ORF">FH972_015198</name>
</gene>
<evidence type="ECO:0000313" key="2">
    <source>
        <dbReference type="Proteomes" id="UP000327013"/>
    </source>
</evidence>
<proteinExistence type="predicted"/>
<dbReference type="AlphaFoldDB" id="A0A5N6RBY5"/>
<sequence>MYTIFAKVESHRNWTRVNMSCFSINQRRNKFVLSRGKIRTLQNANTTTQSRWVPHSRVQTVDFLSSTRIVWAKRYWESTVEDRNKTPPPATIKLFNGHIPLMNITTSLTQEYALIIHEFLNEACTVFQSSRHIDCQEQPKSSIPCQENQPKITFPLFHYT</sequence>